<name>A0ABY6N615_9ALTE</name>
<dbReference type="InterPro" id="IPR028203">
    <property type="entry name" value="PSII_CF48-like_dom"/>
</dbReference>
<evidence type="ECO:0000256" key="3">
    <source>
        <dbReference type="SAM" id="Coils"/>
    </source>
</evidence>
<evidence type="ECO:0000256" key="2">
    <source>
        <dbReference type="ARBA" id="ARBA00023276"/>
    </source>
</evidence>
<dbReference type="Pfam" id="PF14870">
    <property type="entry name" value="PSII_BNR"/>
    <property type="match status" value="2"/>
</dbReference>
<dbReference type="EMBL" id="CP100390">
    <property type="protein sequence ID" value="UZE97455.1"/>
    <property type="molecule type" value="Genomic_DNA"/>
</dbReference>
<protein>
    <submittedName>
        <fullName evidence="5">YCF48-related protein</fullName>
    </submittedName>
</protein>
<organism evidence="5 6">
    <name type="scientific">Alkalimarinus alittae</name>
    <dbReference type="NCBI Taxonomy" id="2961619"/>
    <lineage>
        <taxon>Bacteria</taxon>
        <taxon>Pseudomonadati</taxon>
        <taxon>Pseudomonadota</taxon>
        <taxon>Gammaproteobacteria</taxon>
        <taxon>Alteromonadales</taxon>
        <taxon>Alteromonadaceae</taxon>
        <taxon>Alkalimarinus</taxon>
    </lineage>
</organism>
<evidence type="ECO:0000313" key="5">
    <source>
        <dbReference type="EMBL" id="UZE97455.1"/>
    </source>
</evidence>
<reference evidence="5" key="1">
    <citation type="submission" date="2022-06" db="EMBL/GenBank/DDBJ databases">
        <title>Alkalimarinus sp. nov., isolated from gut of a Alitta virens.</title>
        <authorList>
            <person name="Yang A.I."/>
            <person name="Shin N.-R."/>
        </authorList>
    </citation>
    <scope>NUCLEOTIDE SEQUENCE</scope>
    <source>
        <strain evidence="5">A2M4</strain>
    </source>
</reference>
<keyword evidence="2" id="KW-0604">Photosystem II</keyword>
<keyword evidence="1" id="KW-0602">Photosynthesis</keyword>
<evidence type="ECO:0000313" key="6">
    <source>
        <dbReference type="Proteomes" id="UP001163739"/>
    </source>
</evidence>
<keyword evidence="6" id="KW-1185">Reference proteome</keyword>
<proteinExistence type="predicted"/>
<dbReference type="SUPFAM" id="SSF110296">
    <property type="entry name" value="Oligoxyloglucan reducing end-specific cellobiohydrolase"/>
    <property type="match status" value="1"/>
</dbReference>
<gene>
    <name evidence="5" type="ORF">NKI27_06840</name>
</gene>
<sequence length="353" mass="38107">MDDVLDTPSMTTQIADQSLLLDVSAAGKRLVAVGERGHIIYSDDQGESWVQASVPVSVTLTAVHFPTSTQGWAVGHGAIILHSSDAGESWTKQFDGNLANQQVIEQAEQRIANLERDLETAPEDMQGEIEFKLEEAQFGLEDAEFDAETGPSKPLLDVWFESELKGFAIGAYGFFFETKDGGKTWTNASNRIDNQDRFHLNAINEIVGGSLFIVGEAGNIFRSNDKGSTWERVESPYEGSFFGVSGTGNVNEVLVFGLRGNLYRSIDLGANWTRIHSGNEATLIAAQYGDDGIVAVVGNSGIVLVSGNAGESFQAIVRDNRQAVTSVYLLENGNFLLVGEHGIDISGPTGRNL</sequence>
<dbReference type="Proteomes" id="UP001163739">
    <property type="component" value="Chromosome"/>
</dbReference>
<dbReference type="Gene3D" id="2.130.10.10">
    <property type="entry name" value="YVTN repeat-like/Quinoprotein amine dehydrogenase"/>
    <property type="match status" value="2"/>
</dbReference>
<evidence type="ECO:0000256" key="1">
    <source>
        <dbReference type="ARBA" id="ARBA00022531"/>
    </source>
</evidence>
<evidence type="ECO:0000259" key="4">
    <source>
        <dbReference type="Pfam" id="PF14870"/>
    </source>
</evidence>
<dbReference type="PANTHER" id="PTHR47199:SF2">
    <property type="entry name" value="PHOTOSYSTEM II STABILITY_ASSEMBLY FACTOR HCF136, CHLOROPLASTIC"/>
    <property type="match status" value="1"/>
</dbReference>
<feature type="coiled-coil region" evidence="3">
    <location>
        <begin position="97"/>
        <end position="124"/>
    </location>
</feature>
<dbReference type="InterPro" id="IPR015943">
    <property type="entry name" value="WD40/YVTN_repeat-like_dom_sf"/>
</dbReference>
<feature type="domain" description="Photosynthesis system II assembly factor Ycf48/Hcf136-like" evidence="4">
    <location>
        <begin position="13"/>
        <end position="92"/>
    </location>
</feature>
<dbReference type="PANTHER" id="PTHR47199">
    <property type="entry name" value="PHOTOSYSTEM II STABILITY/ASSEMBLY FACTOR HCF136, CHLOROPLASTIC"/>
    <property type="match status" value="1"/>
</dbReference>
<accession>A0ABY6N615</accession>
<dbReference type="RefSeq" id="WP_265048929.1">
    <property type="nucleotide sequence ID" value="NZ_CP100390.1"/>
</dbReference>
<dbReference type="CDD" id="cd15482">
    <property type="entry name" value="Sialidase_non-viral"/>
    <property type="match status" value="1"/>
</dbReference>
<keyword evidence="3" id="KW-0175">Coiled coil</keyword>
<feature type="domain" description="Photosynthesis system II assembly factor Ycf48/Hcf136-like" evidence="4">
    <location>
        <begin position="154"/>
        <end position="275"/>
    </location>
</feature>